<accession>A0ABP7DNM6</accession>
<organism evidence="2 3">
    <name type="scientific">Zhihengliuella alba</name>
    <dbReference type="NCBI Taxonomy" id="547018"/>
    <lineage>
        <taxon>Bacteria</taxon>
        <taxon>Bacillati</taxon>
        <taxon>Actinomycetota</taxon>
        <taxon>Actinomycetes</taxon>
        <taxon>Micrococcales</taxon>
        <taxon>Micrococcaceae</taxon>
        <taxon>Zhihengliuella</taxon>
    </lineage>
</organism>
<keyword evidence="1" id="KW-0472">Membrane</keyword>
<feature type="transmembrane region" description="Helical" evidence="1">
    <location>
        <begin position="26"/>
        <end position="45"/>
    </location>
</feature>
<dbReference type="EMBL" id="BAABCJ010000005">
    <property type="protein sequence ID" value="GAA3707747.1"/>
    <property type="molecule type" value="Genomic_DNA"/>
</dbReference>
<feature type="transmembrane region" description="Helical" evidence="1">
    <location>
        <begin position="52"/>
        <end position="72"/>
    </location>
</feature>
<evidence type="ECO:0000256" key="1">
    <source>
        <dbReference type="SAM" id="Phobius"/>
    </source>
</evidence>
<sequence>MRIWAAVMVVVTPVLMWSLSTHLHPLLLGSLGVLILTLAVLAWCAESNRQHLIRRVAAVVAIVSMAVGIAGLATGHEGRYLTSFLLLAVGAATFSRKEPTGEPREVPVD</sequence>
<gene>
    <name evidence="2" type="ORF">GCM10022377_21970</name>
</gene>
<keyword evidence="1" id="KW-0812">Transmembrane</keyword>
<proteinExistence type="predicted"/>
<dbReference type="RefSeq" id="WP_344884329.1">
    <property type="nucleotide sequence ID" value="NZ_BAABCJ010000005.1"/>
</dbReference>
<reference evidence="3" key="1">
    <citation type="journal article" date="2019" name="Int. J. Syst. Evol. Microbiol.">
        <title>The Global Catalogue of Microorganisms (GCM) 10K type strain sequencing project: providing services to taxonomists for standard genome sequencing and annotation.</title>
        <authorList>
            <consortium name="The Broad Institute Genomics Platform"/>
            <consortium name="The Broad Institute Genome Sequencing Center for Infectious Disease"/>
            <person name="Wu L."/>
            <person name="Ma J."/>
        </authorList>
    </citation>
    <scope>NUCLEOTIDE SEQUENCE [LARGE SCALE GENOMIC DNA]</scope>
    <source>
        <strain evidence="3">JCM 16961</strain>
    </source>
</reference>
<evidence type="ECO:0000313" key="2">
    <source>
        <dbReference type="EMBL" id="GAA3707747.1"/>
    </source>
</evidence>
<dbReference type="Proteomes" id="UP001501536">
    <property type="component" value="Unassembled WGS sequence"/>
</dbReference>
<keyword evidence="1" id="KW-1133">Transmembrane helix</keyword>
<comment type="caution">
    <text evidence="2">The sequence shown here is derived from an EMBL/GenBank/DDBJ whole genome shotgun (WGS) entry which is preliminary data.</text>
</comment>
<keyword evidence="3" id="KW-1185">Reference proteome</keyword>
<evidence type="ECO:0000313" key="3">
    <source>
        <dbReference type="Proteomes" id="UP001501536"/>
    </source>
</evidence>
<name>A0ABP7DNM6_9MICC</name>
<protein>
    <submittedName>
        <fullName evidence="2">Uncharacterized protein</fullName>
    </submittedName>
</protein>